<dbReference type="AlphaFoldDB" id="A0A9D9DQI8"/>
<sequence>MQWIKITVDGISHKMRKEPLLRFDEVELFANTLGYGIELKKMEEDKF</sequence>
<dbReference type="Proteomes" id="UP000823632">
    <property type="component" value="Unassembled WGS sequence"/>
</dbReference>
<proteinExistence type="predicted"/>
<dbReference type="EMBL" id="JADIND010000099">
    <property type="protein sequence ID" value="MBO8430681.1"/>
    <property type="molecule type" value="Genomic_DNA"/>
</dbReference>
<evidence type="ECO:0000313" key="1">
    <source>
        <dbReference type="EMBL" id="MBO8430681.1"/>
    </source>
</evidence>
<reference evidence="1" key="2">
    <citation type="journal article" date="2021" name="PeerJ">
        <title>Extensive microbial diversity within the chicken gut microbiome revealed by metagenomics and culture.</title>
        <authorList>
            <person name="Gilroy R."/>
            <person name="Ravi A."/>
            <person name="Getino M."/>
            <person name="Pursley I."/>
            <person name="Horton D.L."/>
            <person name="Alikhan N.F."/>
            <person name="Baker D."/>
            <person name="Gharbi K."/>
            <person name="Hall N."/>
            <person name="Watson M."/>
            <person name="Adriaenssens E.M."/>
            <person name="Foster-Nyarko E."/>
            <person name="Jarju S."/>
            <person name="Secka A."/>
            <person name="Antonio M."/>
            <person name="Oren A."/>
            <person name="Chaudhuri R.R."/>
            <person name="La Ragione R."/>
            <person name="Hildebrand F."/>
            <person name="Pallen M.J."/>
        </authorList>
    </citation>
    <scope>NUCLEOTIDE SEQUENCE</scope>
    <source>
        <strain evidence="1">10192</strain>
    </source>
</reference>
<reference evidence="1" key="1">
    <citation type="submission" date="2020-10" db="EMBL/GenBank/DDBJ databases">
        <authorList>
            <person name="Gilroy R."/>
        </authorList>
    </citation>
    <scope>NUCLEOTIDE SEQUENCE</scope>
    <source>
        <strain evidence="1">10192</strain>
    </source>
</reference>
<organism evidence="1 2">
    <name type="scientific">Candidatus Scatousia excrementipullorum</name>
    <dbReference type="NCBI Taxonomy" id="2840936"/>
    <lineage>
        <taxon>Bacteria</taxon>
        <taxon>Candidatus Scatousia</taxon>
    </lineage>
</organism>
<name>A0A9D9DQI8_9BACT</name>
<gene>
    <name evidence="1" type="ORF">IAC76_04775</name>
</gene>
<protein>
    <submittedName>
        <fullName evidence="1">Uncharacterized protein</fullName>
    </submittedName>
</protein>
<evidence type="ECO:0000313" key="2">
    <source>
        <dbReference type="Proteomes" id="UP000823632"/>
    </source>
</evidence>
<comment type="caution">
    <text evidence="1">The sequence shown here is derived from an EMBL/GenBank/DDBJ whole genome shotgun (WGS) entry which is preliminary data.</text>
</comment>
<accession>A0A9D9DQI8</accession>